<evidence type="ECO:0000313" key="2">
    <source>
        <dbReference type="Proteomes" id="UP000702425"/>
    </source>
</evidence>
<name>A0ABX2CU30_9CYAN</name>
<keyword evidence="2" id="KW-1185">Reference proteome</keyword>
<accession>A0ABX2CU30</accession>
<dbReference type="Proteomes" id="UP000702425">
    <property type="component" value="Unassembled WGS sequence"/>
</dbReference>
<reference evidence="1 2" key="1">
    <citation type="journal article" date="2020" name="Sci. Rep.">
        <title>A novel cyanobacterial geosmin producer, revising GeoA distribution and dispersion patterns in Bacteria.</title>
        <authorList>
            <person name="Churro C."/>
            <person name="Semedo-Aguiar A.P."/>
            <person name="Silva A.D."/>
            <person name="Pereira-Leal J.B."/>
            <person name="Leite R.B."/>
        </authorList>
    </citation>
    <scope>NUCLEOTIDE SEQUENCE [LARGE SCALE GENOMIC DNA]</scope>
    <source>
        <strain evidence="1 2">IPMA8</strain>
    </source>
</reference>
<proteinExistence type="predicted"/>
<evidence type="ECO:0000313" key="1">
    <source>
        <dbReference type="EMBL" id="NQE33909.1"/>
    </source>
</evidence>
<protein>
    <submittedName>
        <fullName evidence="1">Uncharacterized protein</fullName>
    </submittedName>
</protein>
<dbReference type="EMBL" id="SRRZ01000022">
    <property type="protein sequence ID" value="NQE33909.1"/>
    <property type="molecule type" value="Genomic_DNA"/>
</dbReference>
<comment type="caution">
    <text evidence="1">The sequence shown here is derived from an EMBL/GenBank/DDBJ whole genome shotgun (WGS) entry which is preliminary data.</text>
</comment>
<gene>
    <name evidence="1" type="ORF">E5S67_01632</name>
</gene>
<sequence length="240" mass="27675">MQYLSINGNIGLFAIINYEENFNKLVKFMVQTIQAKNVALNDLETHFKIEWVEDDQFFREWQDDLPEISDYEKQRLDRVKASYRNLLKHPPLLENTVKMVVLSPLLDLADFYLAPFHVTSEKSVEIVDEDEGVIVRGQLDVLVLFQELWVVVIESKKAAFSLEVGIPQLLAYMLANLSADRPTYGLLMNGADFLFVKLVKREKAQYAFSRKFYLFNPGNDLYSVLSILKRLGELNVGNTV</sequence>
<organism evidence="1 2">
    <name type="scientific">Microcoleus asticus IPMA8</name>
    <dbReference type="NCBI Taxonomy" id="2563858"/>
    <lineage>
        <taxon>Bacteria</taxon>
        <taxon>Bacillati</taxon>
        <taxon>Cyanobacteriota</taxon>
        <taxon>Cyanophyceae</taxon>
        <taxon>Oscillatoriophycideae</taxon>
        <taxon>Oscillatoriales</taxon>
        <taxon>Microcoleaceae</taxon>
        <taxon>Microcoleus</taxon>
        <taxon>Microcoleus asticus</taxon>
    </lineage>
</organism>